<dbReference type="AlphaFoldDB" id="A0A3P1BLT1"/>
<dbReference type="EMBL" id="RQJO01000009">
    <property type="protein sequence ID" value="RRB01991.1"/>
    <property type="molecule type" value="Genomic_DNA"/>
</dbReference>
<sequence>MLQTLYHADRRTFDKVAAQFLTAKQAGANLDQQCYYMAHNIRNAYTNQFNNPLRRIKKYQRGKVGQMQLPFPVSTSQLTERIQAGIDYRKGTRYEVQFT</sequence>
<proteinExistence type="predicted"/>
<keyword evidence="2" id="KW-1185">Reference proteome</keyword>
<protein>
    <submittedName>
        <fullName evidence="1">Uncharacterized protein</fullName>
    </submittedName>
</protein>
<dbReference type="RefSeq" id="WP_124876155.1">
    <property type="nucleotide sequence ID" value="NZ_RQJO01000009.1"/>
</dbReference>
<evidence type="ECO:0000313" key="2">
    <source>
        <dbReference type="Proteomes" id="UP000271925"/>
    </source>
</evidence>
<dbReference type="Proteomes" id="UP000271925">
    <property type="component" value="Unassembled WGS sequence"/>
</dbReference>
<dbReference type="OrthoDB" id="795069at2"/>
<comment type="caution">
    <text evidence="1">The sequence shown here is derived from an EMBL/GenBank/DDBJ whole genome shotgun (WGS) entry which is preliminary data.</text>
</comment>
<evidence type="ECO:0000313" key="1">
    <source>
        <dbReference type="EMBL" id="RRB01991.1"/>
    </source>
</evidence>
<organism evidence="1 2">
    <name type="scientific">Larkinella rosea</name>
    <dbReference type="NCBI Taxonomy" id="2025312"/>
    <lineage>
        <taxon>Bacteria</taxon>
        <taxon>Pseudomonadati</taxon>
        <taxon>Bacteroidota</taxon>
        <taxon>Cytophagia</taxon>
        <taxon>Cytophagales</taxon>
        <taxon>Spirosomataceae</taxon>
        <taxon>Larkinella</taxon>
    </lineage>
</organism>
<name>A0A3P1BLT1_9BACT</name>
<gene>
    <name evidence="1" type="ORF">EHT25_15955</name>
</gene>
<accession>A0A3P1BLT1</accession>
<reference evidence="1 2" key="1">
    <citation type="submission" date="2018-11" db="EMBL/GenBank/DDBJ databases">
        <authorList>
            <person name="Zhou Z."/>
            <person name="Wang G."/>
        </authorList>
    </citation>
    <scope>NUCLEOTIDE SEQUENCE [LARGE SCALE GENOMIC DNA]</scope>
    <source>
        <strain evidence="1 2">KCTC52004</strain>
    </source>
</reference>